<dbReference type="STRING" id="31965.AWH51_14015"/>
<organism evidence="3 4">
    <name type="scientific">Clavibacter tessellarius</name>
    <dbReference type="NCBI Taxonomy" id="31965"/>
    <lineage>
        <taxon>Bacteria</taxon>
        <taxon>Bacillati</taxon>
        <taxon>Actinomycetota</taxon>
        <taxon>Actinomycetes</taxon>
        <taxon>Micrococcales</taxon>
        <taxon>Microbacteriaceae</taxon>
        <taxon>Clavibacter</taxon>
    </lineage>
</organism>
<protein>
    <submittedName>
        <fullName evidence="3">Abortive infection protein</fullName>
    </submittedName>
</protein>
<accession>A0A154UYU1</accession>
<feature type="transmembrane region" description="Helical" evidence="1">
    <location>
        <begin position="210"/>
        <end position="228"/>
    </location>
</feature>
<reference evidence="3 4" key="1">
    <citation type="submission" date="2016-01" db="EMBL/GenBank/DDBJ databases">
        <title>Draft genome sequence of Clavibacter michiganensis subsp. tessellarius DOAB 609.</title>
        <authorList>
            <person name="Tambong J.T."/>
        </authorList>
    </citation>
    <scope>NUCLEOTIDE SEQUENCE [LARGE SCALE GENOMIC DNA]</scope>
    <source>
        <strain evidence="3 4">DOAB 609</strain>
    </source>
</reference>
<feature type="transmembrane region" description="Helical" evidence="1">
    <location>
        <begin position="240"/>
        <end position="259"/>
    </location>
</feature>
<gene>
    <name evidence="3" type="ORF">AWH51_14015</name>
</gene>
<feature type="transmembrane region" description="Helical" evidence="1">
    <location>
        <begin position="177"/>
        <end position="198"/>
    </location>
</feature>
<evidence type="ECO:0000313" key="3">
    <source>
        <dbReference type="EMBL" id="KZC94179.1"/>
    </source>
</evidence>
<dbReference type="EMBL" id="LQXA01000047">
    <property type="protein sequence ID" value="KZC94179.1"/>
    <property type="molecule type" value="Genomic_DNA"/>
</dbReference>
<feature type="transmembrane region" description="Helical" evidence="1">
    <location>
        <begin position="48"/>
        <end position="67"/>
    </location>
</feature>
<keyword evidence="1" id="KW-1133">Transmembrane helix</keyword>
<evidence type="ECO:0000259" key="2">
    <source>
        <dbReference type="Pfam" id="PF02517"/>
    </source>
</evidence>
<feature type="domain" description="CAAX prenyl protease 2/Lysostaphin resistance protein A-like" evidence="2">
    <location>
        <begin position="178"/>
        <end position="276"/>
    </location>
</feature>
<sequence>MSARVPHRILGRTVLVLCAALGVLALGIVLVAVPDGAPTSSDAGAPSVPWWAVLLPAAVGIALTLTLPRRVLEQPAIVSEPARHRAATWILLALAAAFPLAVGALGLARSEGYVLLKALLLIALPAAVVGVLRGVRIDRVRDAQRWWAPIVVVVVWALLAQVAPWNPRPDLDGVDPATLLVTAVATALTAGIGEELFYRRWLQTRLEASLGPAPGIALASLVFALMHLASHGTGAPVLDVARVVVAQGSFGLLLGILWWRHRNLPAIIAAHVVMNGWPIAEHLVA</sequence>
<dbReference type="GO" id="GO:0080120">
    <property type="term" value="P:CAAX-box protein maturation"/>
    <property type="evidence" value="ECO:0007669"/>
    <property type="project" value="UniProtKB-ARBA"/>
</dbReference>
<dbReference type="Proteomes" id="UP000076218">
    <property type="component" value="Unassembled WGS sequence"/>
</dbReference>
<comment type="caution">
    <text evidence="3">The sequence shown here is derived from an EMBL/GenBank/DDBJ whole genome shotgun (WGS) entry which is preliminary data.</text>
</comment>
<keyword evidence="1" id="KW-0472">Membrane</keyword>
<keyword evidence="1" id="KW-0812">Transmembrane</keyword>
<evidence type="ECO:0000256" key="1">
    <source>
        <dbReference type="SAM" id="Phobius"/>
    </source>
</evidence>
<dbReference type="InterPro" id="IPR003675">
    <property type="entry name" value="Rce1/LyrA-like_dom"/>
</dbReference>
<feature type="transmembrane region" description="Helical" evidence="1">
    <location>
        <begin position="146"/>
        <end position="165"/>
    </location>
</feature>
<proteinExistence type="predicted"/>
<dbReference type="Pfam" id="PF02517">
    <property type="entry name" value="Rce1-like"/>
    <property type="match status" value="1"/>
</dbReference>
<feature type="transmembrane region" description="Helical" evidence="1">
    <location>
        <begin position="88"/>
        <end position="108"/>
    </location>
</feature>
<evidence type="ECO:0000313" key="4">
    <source>
        <dbReference type="Proteomes" id="UP000076218"/>
    </source>
</evidence>
<dbReference type="GO" id="GO:0004175">
    <property type="term" value="F:endopeptidase activity"/>
    <property type="evidence" value="ECO:0007669"/>
    <property type="project" value="UniProtKB-ARBA"/>
</dbReference>
<name>A0A154UYU1_9MICO</name>
<dbReference type="OrthoDB" id="3609935at2"/>
<dbReference type="AlphaFoldDB" id="A0A154UYU1"/>
<feature type="transmembrane region" description="Helical" evidence="1">
    <location>
        <begin position="114"/>
        <end position="134"/>
    </location>
</feature>
<feature type="transmembrane region" description="Helical" evidence="1">
    <location>
        <begin position="12"/>
        <end position="33"/>
    </location>
</feature>